<name>A0A1B6JB53_9HEMI</name>
<dbReference type="SUPFAM" id="SSF56672">
    <property type="entry name" value="DNA/RNA polymerases"/>
    <property type="match status" value="1"/>
</dbReference>
<dbReference type="AlphaFoldDB" id="A0A1B6JB53"/>
<feature type="non-terminal residue" evidence="1">
    <location>
        <position position="1"/>
    </location>
</feature>
<sequence>ISVINTIAKIFETIAKNKLLDYFNTRLLLSEHQYGFLPGKGTDLALEKHISSITYSRNQGKCVLAVYLDFQKAFDTLDNHILVNKLRMNGIGGGALDWLMSLCTKRRQM</sequence>
<dbReference type="PANTHER" id="PTHR19446">
    <property type="entry name" value="REVERSE TRANSCRIPTASES"/>
    <property type="match status" value="1"/>
</dbReference>
<feature type="non-terminal residue" evidence="1">
    <location>
        <position position="109"/>
    </location>
</feature>
<dbReference type="EMBL" id="GECU01011210">
    <property type="protein sequence ID" value="JAS96496.1"/>
    <property type="molecule type" value="Transcribed_RNA"/>
</dbReference>
<accession>A0A1B6JB53</accession>
<evidence type="ECO:0000313" key="1">
    <source>
        <dbReference type="EMBL" id="JAS96496.1"/>
    </source>
</evidence>
<dbReference type="GO" id="GO:0071897">
    <property type="term" value="P:DNA biosynthetic process"/>
    <property type="evidence" value="ECO:0007669"/>
    <property type="project" value="UniProtKB-ARBA"/>
</dbReference>
<gene>
    <name evidence="1" type="ORF">g.2038</name>
</gene>
<protein>
    <submittedName>
        <fullName evidence="1">Uncharacterized protein</fullName>
    </submittedName>
</protein>
<reference evidence="1" key="1">
    <citation type="submission" date="2015-11" db="EMBL/GenBank/DDBJ databases">
        <title>De novo transcriptome assembly of four potential Pierce s Disease insect vectors from Arizona vineyards.</title>
        <authorList>
            <person name="Tassone E.E."/>
        </authorList>
    </citation>
    <scope>NUCLEOTIDE SEQUENCE</scope>
</reference>
<dbReference type="InterPro" id="IPR043502">
    <property type="entry name" value="DNA/RNA_pol_sf"/>
</dbReference>
<organism evidence="1">
    <name type="scientific">Homalodisca liturata</name>
    <dbReference type="NCBI Taxonomy" id="320908"/>
    <lineage>
        <taxon>Eukaryota</taxon>
        <taxon>Metazoa</taxon>
        <taxon>Ecdysozoa</taxon>
        <taxon>Arthropoda</taxon>
        <taxon>Hexapoda</taxon>
        <taxon>Insecta</taxon>
        <taxon>Pterygota</taxon>
        <taxon>Neoptera</taxon>
        <taxon>Paraneoptera</taxon>
        <taxon>Hemiptera</taxon>
        <taxon>Auchenorrhyncha</taxon>
        <taxon>Membracoidea</taxon>
        <taxon>Cicadellidae</taxon>
        <taxon>Cicadellinae</taxon>
        <taxon>Proconiini</taxon>
        <taxon>Homalodisca</taxon>
    </lineage>
</organism>
<proteinExistence type="predicted"/>